<evidence type="ECO:0000256" key="1">
    <source>
        <dbReference type="SAM" id="MobiDB-lite"/>
    </source>
</evidence>
<dbReference type="EMBL" id="JBHRTS010000003">
    <property type="protein sequence ID" value="MFC3193675.1"/>
    <property type="molecule type" value="Genomic_DNA"/>
</dbReference>
<dbReference type="Gene3D" id="3.40.390.10">
    <property type="entry name" value="Collagenase (Catalytic Domain)"/>
    <property type="match status" value="1"/>
</dbReference>
<dbReference type="InterPro" id="IPR024079">
    <property type="entry name" value="MetalloPept_cat_dom_sf"/>
</dbReference>
<organism evidence="3 4">
    <name type="scientific">Marinicella sediminis</name>
    <dbReference type="NCBI Taxonomy" id="1792834"/>
    <lineage>
        <taxon>Bacteria</taxon>
        <taxon>Pseudomonadati</taxon>
        <taxon>Pseudomonadota</taxon>
        <taxon>Gammaproteobacteria</taxon>
        <taxon>Lysobacterales</taxon>
        <taxon>Marinicellaceae</taxon>
        <taxon>Marinicella</taxon>
    </lineage>
</organism>
<evidence type="ECO:0000313" key="3">
    <source>
        <dbReference type="EMBL" id="MFC3193675.1"/>
    </source>
</evidence>
<feature type="compositionally biased region" description="Polar residues" evidence="1">
    <location>
        <begin position="210"/>
        <end position="225"/>
    </location>
</feature>
<sequence length="329" mass="34585">MNKLVMVFILVYSGGVSAGSFIFAGEANGVDIIAHPTGYDGVVDVVNVSVCIDPTGDETTLLESPVKNIVTTFNNLRSESGNIISGSANNIPSGALDWESVALHEVGHCLGLAHPNLGSQTGVSGANTNFTASTDGADNAFDFDDGADNIKGTSDDLRDDDINLHWYNTGINNPFVLTPPYDSSNYSRTLAGLPGGHTYVTNASLEASSSLGAPSSEAVMQQGSRSNEDQRELGADDEATLRYAMSGVDQTSGTADDYTFNLTYGGITTGCDIMIKHHDISGLAFCSVGGSFISGSSIQITGASIEIDAPDFTWFFNDVIFKDDNDDPD</sequence>
<dbReference type="Proteomes" id="UP001595533">
    <property type="component" value="Unassembled WGS sequence"/>
</dbReference>
<feature type="region of interest" description="Disordered" evidence="1">
    <location>
        <begin position="210"/>
        <end position="233"/>
    </location>
</feature>
<dbReference type="RefSeq" id="WP_157892830.1">
    <property type="nucleotide sequence ID" value="NZ_JBHRTS010000003.1"/>
</dbReference>
<gene>
    <name evidence="3" type="ORF">ACFODZ_05435</name>
</gene>
<comment type="caution">
    <text evidence="3">The sequence shown here is derived from an EMBL/GenBank/DDBJ whole genome shotgun (WGS) entry which is preliminary data.</text>
</comment>
<keyword evidence="4" id="KW-1185">Reference proteome</keyword>
<dbReference type="SUPFAM" id="SSF55486">
    <property type="entry name" value="Metalloproteases ('zincins'), catalytic domain"/>
    <property type="match status" value="1"/>
</dbReference>
<evidence type="ECO:0000256" key="2">
    <source>
        <dbReference type="SAM" id="SignalP"/>
    </source>
</evidence>
<protein>
    <recommendedName>
        <fullName evidence="5">Peptidase M10 metallopeptidase domain-containing protein</fullName>
    </recommendedName>
</protein>
<proteinExistence type="predicted"/>
<feature type="signal peptide" evidence="2">
    <location>
        <begin position="1"/>
        <end position="18"/>
    </location>
</feature>
<reference evidence="4" key="1">
    <citation type="journal article" date="2019" name="Int. J. Syst. Evol. Microbiol.">
        <title>The Global Catalogue of Microorganisms (GCM) 10K type strain sequencing project: providing services to taxonomists for standard genome sequencing and annotation.</title>
        <authorList>
            <consortium name="The Broad Institute Genomics Platform"/>
            <consortium name="The Broad Institute Genome Sequencing Center for Infectious Disease"/>
            <person name="Wu L."/>
            <person name="Ma J."/>
        </authorList>
    </citation>
    <scope>NUCLEOTIDE SEQUENCE [LARGE SCALE GENOMIC DNA]</scope>
    <source>
        <strain evidence="4">KCTC 42953</strain>
    </source>
</reference>
<name>A0ABV7J9Y0_9GAMM</name>
<evidence type="ECO:0008006" key="5">
    <source>
        <dbReference type="Google" id="ProtNLM"/>
    </source>
</evidence>
<accession>A0ABV7J9Y0</accession>
<feature type="chain" id="PRO_5047420481" description="Peptidase M10 metallopeptidase domain-containing protein" evidence="2">
    <location>
        <begin position="19"/>
        <end position="329"/>
    </location>
</feature>
<evidence type="ECO:0000313" key="4">
    <source>
        <dbReference type="Proteomes" id="UP001595533"/>
    </source>
</evidence>
<keyword evidence="2" id="KW-0732">Signal</keyword>